<dbReference type="Gene3D" id="3.30.1150.10">
    <property type="match status" value="1"/>
</dbReference>
<evidence type="ECO:0000256" key="4">
    <source>
        <dbReference type="ARBA" id="ARBA00022475"/>
    </source>
</evidence>
<dbReference type="Pfam" id="PF03544">
    <property type="entry name" value="TonB_C"/>
    <property type="match status" value="1"/>
</dbReference>
<keyword evidence="9" id="KW-0472">Membrane</keyword>
<feature type="chain" id="PRO_5040801683" evidence="11">
    <location>
        <begin position="23"/>
        <end position="258"/>
    </location>
</feature>
<dbReference type="GO" id="GO:0098797">
    <property type="term" value="C:plasma membrane protein complex"/>
    <property type="evidence" value="ECO:0007669"/>
    <property type="project" value="TreeGrafter"/>
</dbReference>
<comment type="similarity">
    <text evidence="2">Belongs to the TonB family.</text>
</comment>
<dbReference type="InterPro" id="IPR006260">
    <property type="entry name" value="TonB/TolA_C"/>
</dbReference>
<gene>
    <name evidence="13" type="ORF">L2740_04470</name>
</gene>
<organism evidence="13 14">
    <name type="scientific">Shewanella pneumatophori</name>
    <dbReference type="NCBI Taxonomy" id="314092"/>
    <lineage>
        <taxon>Bacteria</taxon>
        <taxon>Pseudomonadati</taxon>
        <taxon>Pseudomonadota</taxon>
        <taxon>Gammaproteobacteria</taxon>
        <taxon>Alteromonadales</taxon>
        <taxon>Shewanellaceae</taxon>
        <taxon>Shewanella</taxon>
    </lineage>
</organism>
<dbReference type="Proteomes" id="UP001139293">
    <property type="component" value="Unassembled WGS sequence"/>
</dbReference>
<keyword evidence="3" id="KW-0813">Transport</keyword>
<dbReference type="RefSeq" id="WP_248948922.1">
    <property type="nucleotide sequence ID" value="NZ_JAKILB010000002.1"/>
</dbReference>
<dbReference type="GO" id="GO:0055085">
    <property type="term" value="P:transmembrane transport"/>
    <property type="evidence" value="ECO:0007669"/>
    <property type="project" value="InterPro"/>
</dbReference>
<dbReference type="PANTHER" id="PTHR33446">
    <property type="entry name" value="PROTEIN TONB-RELATED"/>
    <property type="match status" value="1"/>
</dbReference>
<dbReference type="GO" id="GO:0015031">
    <property type="term" value="P:protein transport"/>
    <property type="evidence" value="ECO:0007669"/>
    <property type="project" value="UniProtKB-KW"/>
</dbReference>
<keyword evidence="5" id="KW-0997">Cell inner membrane</keyword>
<dbReference type="InterPro" id="IPR037682">
    <property type="entry name" value="TonB_C"/>
</dbReference>
<evidence type="ECO:0000256" key="1">
    <source>
        <dbReference type="ARBA" id="ARBA00004383"/>
    </source>
</evidence>
<dbReference type="InterPro" id="IPR051045">
    <property type="entry name" value="TonB-dependent_transducer"/>
</dbReference>
<evidence type="ECO:0000256" key="3">
    <source>
        <dbReference type="ARBA" id="ARBA00022448"/>
    </source>
</evidence>
<feature type="compositionally biased region" description="Low complexity" evidence="10">
    <location>
        <begin position="102"/>
        <end position="111"/>
    </location>
</feature>
<feature type="region of interest" description="Disordered" evidence="10">
    <location>
        <begin position="61"/>
        <end position="167"/>
    </location>
</feature>
<keyword evidence="6" id="KW-0812">Transmembrane</keyword>
<sequence>MTPKRYFVFGCLTVLIQGGVLASQNTQPEIALSSGSAMGSSQAVSVSIAMQASAAAVEIPEPVEPQQKKPEKQPTPSVTEPSVTKTVAKAKPQKVEPKKVKPAVVKPSPKATQIAEHKPQPVEKTVSKQVEKDIPPKVIDEPTTEVAKTPSHNQQRVDAKQGVSQQSVALSQPTFAAPPSQPHYPKKARKRGFQGTATIEVMFNQLGEQLSLTLVDSSGYRLLDKAALSAVEKWQFAAPTPQTAYAYTVRVPVKFALN</sequence>
<feature type="compositionally biased region" description="Basic and acidic residues" evidence="10">
    <location>
        <begin position="115"/>
        <end position="140"/>
    </location>
</feature>
<dbReference type="EMBL" id="JAKILB010000002">
    <property type="protein sequence ID" value="MCL1137802.1"/>
    <property type="molecule type" value="Genomic_DNA"/>
</dbReference>
<evidence type="ECO:0000256" key="5">
    <source>
        <dbReference type="ARBA" id="ARBA00022519"/>
    </source>
</evidence>
<evidence type="ECO:0000259" key="12">
    <source>
        <dbReference type="PROSITE" id="PS52015"/>
    </source>
</evidence>
<evidence type="ECO:0000256" key="6">
    <source>
        <dbReference type="ARBA" id="ARBA00022692"/>
    </source>
</evidence>
<feature type="signal peptide" evidence="11">
    <location>
        <begin position="1"/>
        <end position="22"/>
    </location>
</feature>
<evidence type="ECO:0000256" key="10">
    <source>
        <dbReference type="SAM" id="MobiDB-lite"/>
    </source>
</evidence>
<dbReference type="PROSITE" id="PS52015">
    <property type="entry name" value="TONB_CTD"/>
    <property type="match status" value="1"/>
</dbReference>
<evidence type="ECO:0000256" key="7">
    <source>
        <dbReference type="ARBA" id="ARBA00022927"/>
    </source>
</evidence>
<dbReference type="PANTHER" id="PTHR33446:SF2">
    <property type="entry name" value="PROTEIN TONB"/>
    <property type="match status" value="1"/>
</dbReference>
<feature type="domain" description="TonB C-terminal" evidence="12">
    <location>
        <begin position="169"/>
        <end position="258"/>
    </location>
</feature>
<keyword evidence="4" id="KW-1003">Cell membrane</keyword>
<name>A0A9X1ZB56_9GAMM</name>
<proteinExistence type="inferred from homology"/>
<dbReference type="AlphaFoldDB" id="A0A9X1ZB56"/>
<keyword evidence="8" id="KW-1133">Transmembrane helix</keyword>
<evidence type="ECO:0000256" key="11">
    <source>
        <dbReference type="SAM" id="SignalP"/>
    </source>
</evidence>
<evidence type="ECO:0000256" key="9">
    <source>
        <dbReference type="ARBA" id="ARBA00023136"/>
    </source>
</evidence>
<evidence type="ECO:0000313" key="14">
    <source>
        <dbReference type="Proteomes" id="UP001139293"/>
    </source>
</evidence>
<dbReference type="GO" id="GO:0031992">
    <property type="term" value="F:energy transducer activity"/>
    <property type="evidence" value="ECO:0007669"/>
    <property type="project" value="TreeGrafter"/>
</dbReference>
<feature type="compositionally biased region" description="Polar residues" evidence="10">
    <location>
        <begin position="150"/>
        <end position="167"/>
    </location>
</feature>
<reference evidence="13" key="1">
    <citation type="submission" date="2022-01" db="EMBL/GenBank/DDBJ databases">
        <title>Whole genome-based taxonomy of the Shewanellaceae.</title>
        <authorList>
            <person name="Martin-Rodriguez A.J."/>
        </authorList>
    </citation>
    <scope>NUCLEOTIDE SEQUENCE</scope>
    <source>
        <strain evidence="13">KCTC 23973</strain>
    </source>
</reference>
<keyword evidence="11" id="KW-0732">Signal</keyword>
<evidence type="ECO:0000256" key="2">
    <source>
        <dbReference type="ARBA" id="ARBA00006555"/>
    </source>
</evidence>
<evidence type="ECO:0000256" key="8">
    <source>
        <dbReference type="ARBA" id="ARBA00022989"/>
    </source>
</evidence>
<keyword evidence="7" id="KW-0653">Protein transport</keyword>
<comment type="caution">
    <text evidence="13">The sequence shown here is derived from an EMBL/GenBank/DDBJ whole genome shotgun (WGS) entry which is preliminary data.</text>
</comment>
<dbReference type="NCBIfam" id="TIGR01352">
    <property type="entry name" value="tonB_Cterm"/>
    <property type="match status" value="1"/>
</dbReference>
<keyword evidence="14" id="KW-1185">Reference proteome</keyword>
<accession>A0A9X1ZB56</accession>
<protein>
    <submittedName>
        <fullName evidence="13">Energy transducer TonB</fullName>
    </submittedName>
</protein>
<dbReference type="SUPFAM" id="SSF74653">
    <property type="entry name" value="TolA/TonB C-terminal domain"/>
    <property type="match status" value="1"/>
</dbReference>
<evidence type="ECO:0000313" key="13">
    <source>
        <dbReference type="EMBL" id="MCL1137802.1"/>
    </source>
</evidence>
<comment type="subcellular location">
    <subcellularLocation>
        <location evidence="1">Cell inner membrane</location>
        <topology evidence="1">Single-pass membrane protein</topology>
        <orientation evidence="1">Periplasmic side</orientation>
    </subcellularLocation>
</comment>